<proteinExistence type="inferred from homology"/>
<evidence type="ECO:0000256" key="2">
    <source>
        <dbReference type="ARBA" id="ARBA00022741"/>
    </source>
</evidence>
<dbReference type="InterPro" id="IPR014721">
    <property type="entry name" value="Ribsml_uS5_D2-typ_fold_subgr"/>
</dbReference>
<gene>
    <name evidence="5" type="ORF">H9862_03905</name>
</gene>
<dbReference type="GO" id="GO:0005524">
    <property type="term" value="F:ATP binding"/>
    <property type="evidence" value="ECO:0007669"/>
    <property type="project" value="UniProtKB-KW"/>
</dbReference>
<accession>A0A9D2AHS9</accession>
<evidence type="ECO:0000256" key="1">
    <source>
        <dbReference type="ARBA" id="ARBA00006354"/>
    </source>
</evidence>
<evidence type="ECO:0000313" key="5">
    <source>
        <dbReference type="EMBL" id="HIX19731.1"/>
    </source>
</evidence>
<evidence type="ECO:0000256" key="3">
    <source>
        <dbReference type="ARBA" id="ARBA00022840"/>
    </source>
</evidence>
<dbReference type="InterPro" id="IPR025158">
    <property type="entry name" value="Mg_chelat-rel_C"/>
</dbReference>
<protein>
    <submittedName>
        <fullName evidence="5">YifB family Mg chelatase-like AAA ATPase</fullName>
    </submittedName>
</protein>
<dbReference type="EMBL" id="DXFQ01000060">
    <property type="protein sequence ID" value="HIX19731.1"/>
    <property type="molecule type" value="Genomic_DNA"/>
</dbReference>
<name>A0A9D2AHS9_9BACT</name>
<sequence length="521" mass="56980">MITRLHSAAVTGIDGFEVQVEVDAHQVEDAGRISVVGLPDAAVRESVQRVTSALGNCRFFLPAGMVVTVNLAPADVKKQGPGFDLPIALGLEMAYQINHRNVPEPFRRRVPLHPERWSFIGELALDGMVRGVRGILSLAMAARDAGRTYLMVAEENAAEAAVVDGIRVYGVRSLRDAWDLLLEPERFETTQAQSFAPDASGGPDFADVKGQPYARRAMEIAAAGGHHVLLCGSPGSGKSMLASRLPSILPPLTREEALESSKIHSVCGLLPRAGGLLRQRPFRAPHHTISDVGLMGGGSNILPGEVSLAHNGVLFLDELPEFHRRTLETLRQPLESGHVTISRAAGTMDFPCDFMLVAAMNPCPCGYLGDPRRACRCRPGEVSRYLHKISGPLLDRFDLLIDVPPVDPESLLHKADGENSASIRRRVLEARERQHRRYAGSSIRCNARLSGRDLRRCCPLSLTQQQMLLEAVRRLGLSARAFDRILRVARTIADLGGRDGLTDADLYEAIQFRQFESRMAP</sequence>
<dbReference type="InterPro" id="IPR000523">
    <property type="entry name" value="Mg_chelatse_chII-like_cat_dom"/>
</dbReference>
<dbReference type="SMART" id="SM00382">
    <property type="entry name" value="AAA"/>
    <property type="match status" value="1"/>
</dbReference>
<dbReference type="Gene3D" id="3.30.230.10">
    <property type="match status" value="1"/>
</dbReference>
<evidence type="ECO:0000259" key="4">
    <source>
        <dbReference type="SMART" id="SM00382"/>
    </source>
</evidence>
<dbReference type="InterPro" id="IPR004482">
    <property type="entry name" value="Mg_chelat-rel"/>
</dbReference>
<dbReference type="GO" id="GO:0003677">
    <property type="term" value="F:DNA binding"/>
    <property type="evidence" value="ECO:0007669"/>
    <property type="project" value="InterPro"/>
</dbReference>
<dbReference type="PRINTS" id="PR01657">
    <property type="entry name" value="MCMFAMILY"/>
</dbReference>
<comment type="similarity">
    <text evidence="1">Belongs to the Mg-chelatase subunits D/I family. ComM subfamily.</text>
</comment>
<keyword evidence="3" id="KW-0067">ATP-binding</keyword>
<dbReference type="PANTHER" id="PTHR32039">
    <property type="entry name" value="MAGNESIUM-CHELATASE SUBUNIT CHLI"/>
    <property type="match status" value="1"/>
</dbReference>
<dbReference type="InterPro" id="IPR027417">
    <property type="entry name" value="P-loop_NTPase"/>
</dbReference>
<dbReference type="InterPro" id="IPR001208">
    <property type="entry name" value="MCM_dom"/>
</dbReference>
<dbReference type="PANTHER" id="PTHR32039:SF7">
    <property type="entry name" value="COMPETENCE PROTEIN COMM"/>
    <property type="match status" value="1"/>
</dbReference>
<reference evidence="5" key="1">
    <citation type="journal article" date="2021" name="PeerJ">
        <title>Extensive microbial diversity within the chicken gut microbiome revealed by metagenomics and culture.</title>
        <authorList>
            <person name="Gilroy R."/>
            <person name="Ravi A."/>
            <person name="Getino M."/>
            <person name="Pursley I."/>
            <person name="Horton D.L."/>
            <person name="Alikhan N.F."/>
            <person name="Baker D."/>
            <person name="Gharbi K."/>
            <person name="Hall N."/>
            <person name="Watson M."/>
            <person name="Adriaenssens E.M."/>
            <person name="Foster-Nyarko E."/>
            <person name="Jarju S."/>
            <person name="Secka A."/>
            <person name="Antonio M."/>
            <person name="Oren A."/>
            <person name="Chaudhuri R.R."/>
            <person name="La Ragione R."/>
            <person name="Hildebrand F."/>
            <person name="Pallen M.J."/>
        </authorList>
    </citation>
    <scope>NUCLEOTIDE SEQUENCE</scope>
    <source>
        <strain evidence="5">14975</strain>
    </source>
</reference>
<comment type="caution">
    <text evidence="5">The sequence shown here is derived from an EMBL/GenBank/DDBJ whole genome shotgun (WGS) entry which is preliminary data.</text>
</comment>
<dbReference type="Gene3D" id="3.40.50.300">
    <property type="entry name" value="P-loop containing nucleotide triphosphate hydrolases"/>
    <property type="match status" value="1"/>
</dbReference>
<evidence type="ECO:0000313" key="6">
    <source>
        <dbReference type="Proteomes" id="UP000823964"/>
    </source>
</evidence>
<dbReference type="Pfam" id="PF13335">
    <property type="entry name" value="Mg_chelatase_C"/>
    <property type="match status" value="1"/>
</dbReference>
<dbReference type="InterPro" id="IPR003593">
    <property type="entry name" value="AAA+_ATPase"/>
</dbReference>
<dbReference type="Proteomes" id="UP000823964">
    <property type="component" value="Unassembled WGS sequence"/>
</dbReference>
<dbReference type="SUPFAM" id="SSF54211">
    <property type="entry name" value="Ribosomal protein S5 domain 2-like"/>
    <property type="match status" value="1"/>
</dbReference>
<dbReference type="InterPro" id="IPR020568">
    <property type="entry name" value="Ribosomal_Su5_D2-typ_SF"/>
</dbReference>
<dbReference type="Pfam" id="PF01078">
    <property type="entry name" value="Mg_chelatase"/>
    <property type="match status" value="1"/>
</dbReference>
<feature type="domain" description="AAA+ ATPase" evidence="4">
    <location>
        <begin position="224"/>
        <end position="407"/>
    </location>
</feature>
<organism evidence="5 6">
    <name type="scientific">Candidatus Akkermansia intestinigallinarum</name>
    <dbReference type="NCBI Taxonomy" id="2838431"/>
    <lineage>
        <taxon>Bacteria</taxon>
        <taxon>Pseudomonadati</taxon>
        <taxon>Verrucomicrobiota</taxon>
        <taxon>Verrucomicrobiia</taxon>
        <taxon>Verrucomicrobiales</taxon>
        <taxon>Akkermansiaceae</taxon>
        <taxon>Akkermansia</taxon>
    </lineage>
</organism>
<dbReference type="SUPFAM" id="SSF52540">
    <property type="entry name" value="P-loop containing nucleoside triphosphate hydrolases"/>
    <property type="match status" value="1"/>
</dbReference>
<reference evidence="5" key="2">
    <citation type="submission" date="2021-04" db="EMBL/GenBank/DDBJ databases">
        <authorList>
            <person name="Gilroy R."/>
        </authorList>
    </citation>
    <scope>NUCLEOTIDE SEQUENCE</scope>
    <source>
        <strain evidence="5">14975</strain>
    </source>
</reference>
<dbReference type="NCBIfam" id="TIGR00368">
    <property type="entry name" value="YifB family Mg chelatase-like AAA ATPase"/>
    <property type="match status" value="1"/>
</dbReference>
<keyword evidence="2" id="KW-0547">Nucleotide-binding</keyword>
<dbReference type="InterPro" id="IPR045006">
    <property type="entry name" value="CHLI-like"/>
</dbReference>
<dbReference type="Pfam" id="PF13541">
    <property type="entry name" value="ChlI"/>
    <property type="match status" value="1"/>
</dbReference>
<dbReference type="AlphaFoldDB" id="A0A9D2AHS9"/>